<feature type="transmembrane region" description="Helical" evidence="7">
    <location>
        <begin position="324"/>
        <end position="345"/>
    </location>
</feature>
<evidence type="ECO:0000313" key="11">
    <source>
        <dbReference type="Proteomes" id="UP000737171"/>
    </source>
</evidence>
<comment type="subcellular location">
    <subcellularLocation>
        <location evidence="1">Cell membrane</location>
        <topology evidence="1">Multi-pass membrane protein</topology>
    </subcellularLocation>
</comment>
<dbReference type="InterPro" id="IPR043128">
    <property type="entry name" value="Rev_trsase/Diguanyl_cyclase"/>
</dbReference>
<evidence type="ECO:0000259" key="8">
    <source>
        <dbReference type="PROSITE" id="PS50885"/>
    </source>
</evidence>
<dbReference type="Proteomes" id="UP000737171">
    <property type="component" value="Unassembled WGS sequence"/>
</dbReference>
<evidence type="ECO:0000256" key="1">
    <source>
        <dbReference type="ARBA" id="ARBA00004651"/>
    </source>
</evidence>
<dbReference type="Gene3D" id="6.10.340.10">
    <property type="match status" value="1"/>
</dbReference>
<dbReference type="Pfam" id="PF00990">
    <property type="entry name" value="GGDEF"/>
    <property type="match status" value="1"/>
</dbReference>
<dbReference type="Pfam" id="PF00672">
    <property type="entry name" value="HAMP"/>
    <property type="match status" value="1"/>
</dbReference>
<sequence>MALAIVIASLSYSAGTKAVDTVAEHLLRETAGRIAQAVERHVVGSRAVLEAAFPEGMPVASDIEKEIPALRSRFWIATSMHLDPNNYAYYGNRAGQFFGIWRNSRSEAELRLKLNAGASRVVSRFTGIDGALHEPAAEARLFEPRERPWYAAGLAGGAHAWTPIYVDFRTEELVLTRARRVLGTDGALEGVVATDVSLRGLSAFVRQLQLAPNGFAFIVEPDGNLVAASNTASLAPNSDGVRTRLKLLDAGNVELCAVYRALLPMLDGIRPNQPATVVRVAGAQVVDAALARFTDDAGLDWFIGVAAPRSDFTQGVTENVRRTVALGLIAAVLVVVTGMSILAWVARDLRRLSVAAMRAGEGDLQADVGIDRADEIGDLARSLVAMQDKLRTDRLTGLVNREALLNRIRKRIEMHRRADDMPFAVLFVDLNRFKEINDRFGHDVGDRVLVVAGMRLLHRMRDSDVVARYAGDEFAVLLDHVDSRDTAERVRQKAELALGDPLEGEEIAGLADLPRLGGAVGVAMFPADGRNAEELIQRADADMYARKPGSREAGLSWPAGGQAVDPVNASG</sequence>
<dbReference type="InterPro" id="IPR033479">
    <property type="entry name" value="dCache_1"/>
</dbReference>
<protein>
    <submittedName>
        <fullName evidence="10">Diguanylate cyclase</fullName>
    </submittedName>
</protein>
<dbReference type="CDD" id="cd01949">
    <property type="entry name" value="GGDEF"/>
    <property type="match status" value="1"/>
</dbReference>
<accession>A0ABX2EGT0</accession>
<evidence type="ECO:0000256" key="6">
    <source>
        <dbReference type="SAM" id="MobiDB-lite"/>
    </source>
</evidence>
<name>A0ABX2EGT0_9BURK</name>
<feature type="region of interest" description="Disordered" evidence="6">
    <location>
        <begin position="547"/>
        <end position="571"/>
    </location>
</feature>
<keyword evidence="4 7" id="KW-1133">Transmembrane helix</keyword>
<dbReference type="PROSITE" id="PS50885">
    <property type="entry name" value="HAMP"/>
    <property type="match status" value="1"/>
</dbReference>
<reference evidence="10 11" key="1">
    <citation type="submission" date="2020-05" db="EMBL/GenBank/DDBJ databases">
        <title>Aquincola sp. isolate from soil.</title>
        <authorList>
            <person name="Han J."/>
            <person name="Kim D.-U."/>
        </authorList>
    </citation>
    <scope>NUCLEOTIDE SEQUENCE [LARGE SCALE GENOMIC DNA]</scope>
    <source>
        <strain evidence="10 11">S2</strain>
    </source>
</reference>
<dbReference type="SUPFAM" id="SSF158472">
    <property type="entry name" value="HAMP domain-like"/>
    <property type="match status" value="1"/>
</dbReference>
<dbReference type="PROSITE" id="PS50887">
    <property type="entry name" value="GGDEF"/>
    <property type="match status" value="1"/>
</dbReference>
<dbReference type="NCBIfam" id="TIGR00254">
    <property type="entry name" value="GGDEF"/>
    <property type="match status" value="1"/>
</dbReference>
<dbReference type="InterPro" id="IPR052163">
    <property type="entry name" value="DGC-Regulatory_Protein"/>
</dbReference>
<gene>
    <name evidence="10" type="ORF">HLB44_12540</name>
</gene>
<evidence type="ECO:0000256" key="7">
    <source>
        <dbReference type="SAM" id="Phobius"/>
    </source>
</evidence>
<proteinExistence type="predicted"/>
<keyword evidence="11" id="KW-1185">Reference proteome</keyword>
<evidence type="ECO:0000256" key="4">
    <source>
        <dbReference type="ARBA" id="ARBA00022989"/>
    </source>
</evidence>
<dbReference type="InterPro" id="IPR029787">
    <property type="entry name" value="Nucleotide_cyclase"/>
</dbReference>
<dbReference type="Gene3D" id="3.30.70.270">
    <property type="match status" value="1"/>
</dbReference>
<dbReference type="InterPro" id="IPR003660">
    <property type="entry name" value="HAMP_dom"/>
</dbReference>
<dbReference type="CDD" id="cd06225">
    <property type="entry name" value="HAMP"/>
    <property type="match status" value="1"/>
</dbReference>
<dbReference type="PANTHER" id="PTHR46663:SF2">
    <property type="entry name" value="GGDEF DOMAIN-CONTAINING PROTEIN"/>
    <property type="match status" value="1"/>
</dbReference>
<evidence type="ECO:0000313" key="10">
    <source>
        <dbReference type="EMBL" id="NRF67813.1"/>
    </source>
</evidence>
<evidence type="ECO:0000256" key="5">
    <source>
        <dbReference type="ARBA" id="ARBA00023136"/>
    </source>
</evidence>
<keyword evidence="5 7" id="KW-0472">Membrane</keyword>
<evidence type="ECO:0000256" key="3">
    <source>
        <dbReference type="ARBA" id="ARBA00022692"/>
    </source>
</evidence>
<comment type="caution">
    <text evidence="10">The sequence shown here is derived from an EMBL/GenBank/DDBJ whole genome shotgun (WGS) entry which is preliminary data.</text>
</comment>
<dbReference type="SMART" id="SM00304">
    <property type="entry name" value="HAMP"/>
    <property type="match status" value="1"/>
</dbReference>
<feature type="domain" description="HAMP" evidence="8">
    <location>
        <begin position="343"/>
        <end position="395"/>
    </location>
</feature>
<feature type="domain" description="GGDEF" evidence="9">
    <location>
        <begin position="421"/>
        <end position="559"/>
    </location>
</feature>
<keyword evidence="3 7" id="KW-0812">Transmembrane</keyword>
<dbReference type="SMART" id="SM00267">
    <property type="entry name" value="GGDEF"/>
    <property type="match status" value="1"/>
</dbReference>
<dbReference type="SUPFAM" id="SSF55073">
    <property type="entry name" value="Nucleotide cyclase"/>
    <property type="match status" value="1"/>
</dbReference>
<organism evidence="10 11">
    <name type="scientific">Pseudaquabacterium terrae</name>
    <dbReference type="NCBI Taxonomy" id="2732868"/>
    <lineage>
        <taxon>Bacteria</taxon>
        <taxon>Pseudomonadati</taxon>
        <taxon>Pseudomonadota</taxon>
        <taxon>Betaproteobacteria</taxon>
        <taxon>Burkholderiales</taxon>
        <taxon>Sphaerotilaceae</taxon>
        <taxon>Pseudaquabacterium</taxon>
    </lineage>
</organism>
<evidence type="ECO:0000256" key="2">
    <source>
        <dbReference type="ARBA" id="ARBA00022475"/>
    </source>
</evidence>
<dbReference type="EMBL" id="JABRWJ010000003">
    <property type="protein sequence ID" value="NRF67813.1"/>
    <property type="molecule type" value="Genomic_DNA"/>
</dbReference>
<dbReference type="PANTHER" id="PTHR46663">
    <property type="entry name" value="DIGUANYLATE CYCLASE DGCT-RELATED"/>
    <property type="match status" value="1"/>
</dbReference>
<dbReference type="InterPro" id="IPR000160">
    <property type="entry name" value="GGDEF_dom"/>
</dbReference>
<keyword evidence="2" id="KW-1003">Cell membrane</keyword>
<dbReference type="Gene3D" id="3.30.450.20">
    <property type="entry name" value="PAS domain"/>
    <property type="match status" value="1"/>
</dbReference>
<evidence type="ECO:0000259" key="9">
    <source>
        <dbReference type="PROSITE" id="PS50887"/>
    </source>
</evidence>
<dbReference type="Pfam" id="PF02743">
    <property type="entry name" value="dCache_1"/>
    <property type="match status" value="1"/>
</dbReference>